<dbReference type="InterPro" id="IPR016187">
    <property type="entry name" value="CTDL_fold"/>
</dbReference>
<dbReference type="SUPFAM" id="SSF56436">
    <property type="entry name" value="C-type lectin-like"/>
    <property type="match status" value="1"/>
</dbReference>
<gene>
    <name evidence="3" type="ORF">GSLYS_00008898001</name>
</gene>
<dbReference type="AlphaFoldDB" id="A0AAV2HNH6"/>
<feature type="domain" description="C-type lectin" evidence="2">
    <location>
        <begin position="199"/>
        <end position="303"/>
    </location>
</feature>
<accession>A0AAV2HNH6</accession>
<feature type="signal peptide" evidence="1">
    <location>
        <begin position="1"/>
        <end position="19"/>
    </location>
</feature>
<name>A0AAV2HNH6_LYMST</name>
<dbReference type="SMART" id="SM00034">
    <property type="entry name" value="CLECT"/>
    <property type="match status" value="1"/>
</dbReference>
<dbReference type="Pfam" id="PF00059">
    <property type="entry name" value="Lectin_C"/>
    <property type="match status" value="1"/>
</dbReference>
<protein>
    <recommendedName>
        <fullName evidence="2">C-type lectin domain-containing protein</fullName>
    </recommendedName>
</protein>
<evidence type="ECO:0000313" key="4">
    <source>
        <dbReference type="Proteomes" id="UP001497497"/>
    </source>
</evidence>
<reference evidence="3 4" key="1">
    <citation type="submission" date="2024-04" db="EMBL/GenBank/DDBJ databases">
        <authorList>
            <consortium name="Genoscope - CEA"/>
            <person name="William W."/>
        </authorList>
    </citation>
    <scope>NUCLEOTIDE SEQUENCE [LARGE SCALE GENOMIC DNA]</scope>
</reference>
<feature type="chain" id="PRO_5043483466" description="C-type lectin domain-containing protein" evidence="1">
    <location>
        <begin position="20"/>
        <end position="324"/>
    </location>
</feature>
<evidence type="ECO:0000259" key="2">
    <source>
        <dbReference type="PROSITE" id="PS50041"/>
    </source>
</evidence>
<dbReference type="Gene3D" id="3.10.100.10">
    <property type="entry name" value="Mannose-Binding Protein A, subunit A"/>
    <property type="match status" value="1"/>
</dbReference>
<proteinExistence type="predicted"/>
<keyword evidence="4" id="KW-1185">Reference proteome</keyword>
<comment type="caution">
    <text evidence="3">The sequence shown here is derived from an EMBL/GenBank/DDBJ whole genome shotgun (WGS) entry which is preliminary data.</text>
</comment>
<sequence length="324" mass="36258">MFLKIIIYLILSLGAQVHLDVTPSEIKAGCTDVLTITCTFSKDTTSISYVSSVLLSHKQFSSNASYEDVASIFEYDNQVQTHSNQENITVSGQILEHSVGNLTVHWKTPTQNQSGDYKCMVHGIDQVGHSIVIFADANVSFSIPQTSDTDPKITELGARLDRLDAHWTDINNGLLARIGALEDNLQQVESILFTSNTTHQSHRYFLSRYSYRDIDLGMATCHQFGSHLLEIDDQREYDAIVSFLSGGHYFDGVFVSGSDARDEGHWSFQRTGNAMAFTPWAPNSPSDSERENCALLWRSTGWKMVDDPCYDNNLEVHVICEKSL</sequence>
<dbReference type="EMBL" id="CAXITT010000187">
    <property type="protein sequence ID" value="CAL1534938.1"/>
    <property type="molecule type" value="Genomic_DNA"/>
</dbReference>
<dbReference type="CDD" id="cd00037">
    <property type="entry name" value="CLECT"/>
    <property type="match status" value="1"/>
</dbReference>
<dbReference type="InterPro" id="IPR016186">
    <property type="entry name" value="C-type_lectin-like/link_sf"/>
</dbReference>
<dbReference type="Proteomes" id="UP001497497">
    <property type="component" value="Unassembled WGS sequence"/>
</dbReference>
<dbReference type="InterPro" id="IPR001304">
    <property type="entry name" value="C-type_lectin-like"/>
</dbReference>
<organism evidence="3 4">
    <name type="scientific">Lymnaea stagnalis</name>
    <name type="common">Great pond snail</name>
    <name type="synonym">Helix stagnalis</name>
    <dbReference type="NCBI Taxonomy" id="6523"/>
    <lineage>
        <taxon>Eukaryota</taxon>
        <taxon>Metazoa</taxon>
        <taxon>Spiralia</taxon>
        <taxon>Lophotrochozoa</taxon>
        <taxon>Mollusca</taxon>
        <taxon>Gastropoda</taxon>
        <taxon>Heterobranchia</taxon>
        <taxon>Euthyneura</taxon>
        <taxon>Panpulmonata</taxon>
        <taxon>Hygrophila</taxon>
        <taxon>Lymnaeoidea</taxon>
        <taxon>Lymnaeidae</taxon>
        <taxon>Lymnaea</taxon>
    </lineage>
</organism>
<keyword evidence="1" id="KW-0732">Signal</keyword>
<evidence type="ECO:0000256" key="1">
    <source>
        <dbReference type="SAM" id="SignalP"/>
    </source>
</evidence>
<dbReference type="PROSITE" id="PS50041">
    <property type="entry name" value="C_TYPE_LECTIN_2"/>
    <property type="match status" value="1"/>
</dbReference>
<evidence type="ECO:0000313" key="3">
    <source>
        <dbReference type="EMBL" id="CAL1534938.1"/>
    </source>
</evidence>